<evidence type="ECO:0000256" key="1">
    <source>
        <dbReference type="SAM" id="MobiDB-lite"/>
    </source>
</evidence>
<accession>A0AAE8MYP3</accession>
<dbReference type="Proteomes" id="UP001187682">
    <property type="component" value="Unassembled WGS sequence"/>
</dbReference>
<dbReference type="SMART" id="SM01162">
    <property type="entry name" value="DUF1771"/>
    <property type="match status" value="1"/>
</dbReference>
<dbReference type="AlphaFoldDB" id="A0AAE8MYP3"/>
<organism evidence="3 4">
    <name type="scientific">Cephalotrichum gorgonifer</name>
    <dbReference type="NCBI Taxonomy" id="2041049"/>
    <lineage>
        <taxon>Eukaryota</taxon>
        <taxon>Fungi</taxon>
        <taxon>Dikarya</taxon>
        <taxon>Ascomycota</taxon>
        <taxon>Pezizomycotina</taxon>
        <taxon>Sordariomycetes</taxon>
        <taxon>Hypocreomycetidae</taxon>
        <taxon>Microascales</taxon>
        <taxon>Microascaceae</taxon>
        <taxon>Cephalotrichum</taxon>
    </lineage>
</organism>
<dbReference type="InterPro" id="IPR002625">
    <property type="entry name" value="Smr_dom"/>
</dbReference>
<dbReference type="SUPFAM" id="SSF160443">
    <property type="entry name" value="SMR domain-like"/>
    <property type="match status" value="1"/>
</dbReference>
<feature type="region of interest" description="Disordered" evidence="1">
    <location>
        <begin position="173"/>
        <end position="213"/>
    </location>
</feature>
<sequence>MAIPLTRLGGQAFNHRTSVDIEAEYDRLRDLAREEAEKRNDCFARSRDAYSSGDGAGAKSLSNAGKAHAAKMDEYNRQASDFIFRENNAPGRVEDDCIDLHGQFVEEAERILEERIRADTARGASHLHVIVGKGNHSSGHVQKIKPRVEELCRELGLRCTTEENEGRIYVNLGGQGQHHGGQGQYHGGQGQHHGGQGQHHGGQGQYHGGQKQDEDDGLLGAVLKCCVVM</sequence>
<dbReference type="PANTHER" id="PTHR47417">
    <property type="entry name" value="SMR DOMAIN-CONTAINING PROTEIN YPL199C"/>
    <property type="match status" value="1"/>
</dbReference>
<evidence type="ECO:0000313" key="4">
    <source>
        <dbReference type="Proteomes" id="UP001187682"/>
    </source>
</evidence>
<dbReference type="Gene3D" id="3.30.1370.110">
    <property type="match status" value="1"/>
</dbReference>
<dbReference type="InterPro" id="IPR036063">
    <property type="entry name" value="Smr_dom_sf"/>
</dbReference>
<proteinExistence type="predicted"/>
<dbReference type="PANTHER" id="PTHR47417:SF1">
    <property type="entry name" value="SMR DOMAIN-CONTAINING PROTEIN YPL199C"/>
    <property type="match status" value="1"/>
</dbReference>
<dbReference type="InterPro" id="IPR013899">
    <property type="entry name" value="DUF1771"/>
</dbReference>
<protein>
    <submittedName>
        <fullName evidence="3">Related to nuclear WD protein PRL1</fullName>
    </submittedName>
</protein>
<evidence type="ECO:0000313" key="3">
    <source>
        <dbReference type="EMBL" id="SPO02977.1"/>
    </source>
</evidence>
<dbReference type="Pfam" id="PF08590">
    <property type="entry name" value="DUF1771"/>
    <property type="match status" value="1"/>
</dbReference>
<dbReference type="InterPro" id="IPR053020">
    <property type="entry name" value="Smr_domain_protein"/>
</dbReference>
<keyword evidence="4" id="KW-1185">Reference proteome</keyword>
<dbReference type="PROSITE" id="PS50828">
    <property type="entry name" value="SMR"/>
    <property type="match status" value="1"/>
</dbReference>
<reference evidence="3" key="1">
    <citation type="submission" date="2018-03" db="EMBL/GenBank/DDBJ databases">
        <authorList>
            <person name="Guldener U."/>
        </authorList>
    </citation>
    <scope>NUCLEOTIDE SEQUENCE</scope>
</reference>
<gene>
    <name evidence="3" type="ORF">DNG_05658</name>
</gene>
<feature type="domain" description="Smr" evidence="2">
    <location>
        <begin position="98"/>
        <end position="173"/>
    </location>
</feature>
<dbReference type="EMBL" id="ONZQ02000007">
    <property type="protein sequence ID" value="SPO02977.1"/>
    <property type="molecule type" value="Genomic_DNA"/>
</dbReference>
<evidence type="ECO:0000259" key="2">
    <source>
        <dbReference type="PROSITE" id="PS50828"/>
    </source>
</evidence>
<comment type="caution">
    <text evidence="3">The sequence shown here is derived from an EMBL/GenBank/DDBJ whole genome shotgun (WGS) entry which is preliminary data.</text>
</comment>
<dbReference type="SMART" id="SM00463">
    <property type="entry name" value="SMR"/>
    <property type="match status" value="1"/>
</dbReference>
<name>A0AAE8MYP3_9PEZI</name>
<feature type="compositionally biased region" description="Gly residues" evidence="1">
    <location>
        <begin position="173"/>
        <end position="207"/>
    </location>
</feature>
<dbReference type="Pfam" id="PF01713">
    <property type="entry name" value="Smr"/>
    <property type="match status" value="1"/>
</dbReference>